<dbReference type="Proteomes" id="UP001305702">
    <property type="component" value="Chromosome"/>
</dbReference>
<keyword evidence="3" id="KW-1185">Reference proteome</keyword>
<dbReference type="AlphaFoldDB" id="A0AA96RFU0"/>
<name>A0AA96RFU0_9BACL</name>
<dbReference type="InterPro" id="IPR002509">
    <property type="entry name" value="NODB_dom"/>
</dbReference>
<organism evidence="2 3">
    <name type="scientific">Paenibacillus aurantius</name>
    <dbReference type="NCBI Taxonomy" id="2918900"/>
    <lineage>
        <taxon>Bacteria</taxon>
        <taxon>Bacillati</taxon>
        <taxon>Bacillota</taxon>
        <taxon>Bacilli</taxon>
        <taxon>Bacillales</taxon>
        <taxon>Paenibacillaceae</taxon>
        <taxon>Paenibacillus</taxon>
    </lineage>
</organism>
<dbReference type="PANTHER" id="PTHR10587">
    <property type="entry name" value="GLYCOSYL TRANSFERASE-RELATED"/>
    <property type="match status" value="1"/>
</dbReference>
<dbReference type="PROSITE" id="PS51677">
    <property type="entry name" value="NODB"/>
    <property type="match status" value="1"/>
</dbReference>
<sequence length="343" mass="38412">MQHKYIGLGALVVALLLWGLGPVTGIDRYIETIRHPSSRPADPWKQLAAWKTAVQGEGLTEEEWKARIEKEAPAQRIAPINAKVDRIWKAIPGYNGREVDKERTLALTRDLPKGSPLPFVYREIKPEVGLEDLGPQPIYKGNPNKPMISLMINVAWGDEYLVKMLDTLKKENVHATFFFDGTWLSKNLETARRIGEQGHELSNHAYTHKNMSQLSRAKAVEEITRTEKLLEQLGVHNTLFAPPSGDFDAETVKVAHEMKLRTVLWTLDTVDWKKPEPSAVVKRITSQLEPGSLILMHPTHASSEALSSIIQAAKSRGLVLGTVSELLSPDRIPELEPKEAPKK</sequence>
<dbReference type="Gene3D" id="3.20.20.370">
    <property type="entry name" value="Glycoside hydrolase/deacetylase"/>
    <property type="match status" value="1"/>
</dbReference>
<feature type="domain" description="NodB homology" evidence="1">
    <location>
        <begin position="146"/>
        <end position="321"/>
    </location>
</feature>
<gene>
    <name evidence="2" type="ORF">MJA45_12415</name>
</gene>
<evidence type="ECO:0000313" key="2">
    <source>
        <dbReference type="EMBL" id="WNQ13780.1"/>
    </source>
</evidence>
<dbReference type="GO" id="GO:0016020">
    <property type="term" value="C:membrane"/>
    <property type="evidence" value="ECO:0007669"/>
    <property type="project" value="TreeGrafter"/>
</dbReference>
<dbReference type="EMBL" id="CP130318">
    <property type="protein sequence ID" value="WNQ13780.1"/>
    <property type="molecule type" value="Genomic_DNA"/>
</dbReference>
<dbReference type="SUPFAM" id="SSF88713">
    <property type="entry name" value="Glycoside hydrolase/deacetylase"/>
    <property type="match status" value="1"/>
</dbReference>
<dbReference type="InterPro" id="IPR050248">
    <property type="entry name" value="Polysacc_deacetylase_ArnD"/>
</dbReference>
<protein>
    <submittedName>
        <fullName evidence="2">Polysaccharide deacetylase family protein</fullName>
    </submittedName>
</protein>
<reference evidence="2 3" key="1">
    <citation type="submission" date="2022-02" db="EMBL/GenBank/DDBJ databases">
        <title>Paenibacillus sp. MBLB1776 Whole Genome Shotgun Sequencing.</title>
        <authorList>
            <person name="Hwang C.Y."/>
            <person name="Cho E.-S."/>
            <person name="Seo M.-J."/>
        </authorList>
    </citation>
    <scope>NUCLEOTIDE SEQUENCE [LARGE SCALE GENOMIC DNA]</scope>
    <source>
        <strain evidence="2 3">MBLB1776</strain>
    </source>
</reference>
<accession>A0AA96RFU0</accession>
<dbReference type="InterPro" id="IPR011330">
    <property type="entry name" value="Glyco_hydro/deAcase_b/a-brl"/>
</dbReference>
<dbReference type="KEGG" id="paun:MJA45_12415"/>
<evidence type="ECO:0000313" key="3">
    <source>
        <dbReference type="Proteomes" id="UP001305702"/>
    </source>
</evidence>
<dbReference type="RefSeq" id="WP_315607562.1">
    <property type="nucleotide sequence ID" value="NZ_CP130318.1"/>
</dbReference>
<dbReference type="PANTHER" id="PTHR10587:SF80">
    <property type="entry name" value="CHITOOLIGOSACCHARIDE DEACETYLASE"/>
    <property type="match status" value="1"/>
</dbReference>
<proteinExistence type="predicted"/>
<dbReference type="Pfam" id="PF01522">
    <property type="entry name" value="Polysacc_deac_1"/>
    <property type="match status" value="1"/>
</dbReference>
<dbReference type="GO" id="GO:0016810">
    <property type="term" value="F:hydrolase activity, acting on carbon-nitrogen (but not peptide) bonds"/>
    <property type="evidence" value="ECO:0007669"/>
    <property type="project" value="InterPro"/>
</dbReference>
<dbReference type="GO" id="GO:0005975">
    <property type="term" value="P:carbohydrate metabolic process"/>
    <property type="evidence" value="ECO:0007669"/>
    <property type="project" value="InterPro"/>
</dbReference>
<evidence type="ECO:0000259" key="1">
    <source>
        <dbReference type="PROSITE" id="PS51677"/>
    </source>
</evidence>